<gene>
    <name evidence="3" type="ORF">SAMN02746068_01600</name>
</gene>
<dbReference type="Gene3D" id="3.40.1440.10">
    <property type="entry name" value="GIY-YIG endonuclease"/>
    <property type="match status" value="1"/>
</dbReference>
<proteinExistence type="inferred from homology"/>
<dbReference type="PANTHER" id="PTHR34477">
    <property type="entry name" value="UPF0213 PROTEIN YHBQ"/>
    <property type="match status" value="1"/>
</dbReference>
<dbReference type="PROSITE" id="PS50164">
    <property type="entry name" value="GIY_YIG"/>
    <property type="match status" value="1"/>
</dbReference>
<reference evidence="3 4" key="1">
    <citation type="submission" date="2016-11" db="EMBL/GenBank/DDBJ databases">
        <authorList>
            <person name="Jaros S."/>
            <person name="Januszkiewicz K."/>
            <person name="Wedrychowicz H."/>
        </authorList>
    </citation>
    <scope>NUCLEOTIDE SEQUENCE [LARGE SCALE GENOMIC DNA]</scope>
    <source>
        <strain evidence="3 4">DSM 22330</strain>
    </source>
</reference>
<keyword evidence="3" id="KW-0540">Nuclease</keyword>
<dbReference type="InterPro" id="IPR035901">
    <property type="entry name" value="GIY-YIG_endonuc_sf"/>
</dbReference>
<dbReference type="EMBL" id="FPKS01000009">
    <property type="protein sequence ID" value="SFZ75555.1"/>
    <property type="molecule type" value="Genomic_DNA"/>
</dbReference>
<keyword evidence="3" id="KW-0378">Hydrolase</keyword>
<accession>A0A1K2HFQ7</accession>
<dbReference type="GO" id="GO:0004519">
    <property type="term" value="F:endonuclease activity"/>
    <property type="evidence" value="ECO:0007669"/>
    <property type="project" value="UniProtKB-KW"/>
</dbReference>
<dbReference type="Proteomes" id="UP000185655">
    <property type="component" value="Unassembled WGS sequence"/>
</dbReference>
<dbReference type="SMART" id="SM00465">
    <property type="entry name" value="GIYc"/>
    <property type="match status" value="1"/>
</dbReference>
<protein>
    <submittedName>
        <fullName evidence="3">Predicted endonuclease, GIY-YIG superfamily</fullName>
    </submittedName>
</protein>
<dbReference type="AlphaFoldDB" id="A0A1K2HFQ7"/>
<feature type="domain" description="GIY-YIG" evidence="2">
    <location>
        <begin position="2"/>
        <end position="79"/>
    </location>
</feature>
<dbReference type="RefSeq" id="WP_031367109.1">
    <property type="nucleotide sequence ID" value="NZ_FPKS01000009.1"/>
</dbReference>
<evidence type="ECO:0000313" key="3">
    <source>
        <dbReference type="EMBL" id="SFZ75555.1"/>
    </source>
</evidence>
<sequence>MANYYFYVLLCADQSLYAGYTNDLEKRIKTHNAGQGAKYTKARRPVKLIYSETFPDKSRALKREYWFKKTLRTRPKKNAFLREKGIVITDGQVTSL</sequence>
<dbReference type="CDD" id="cd10456">
    <property type="entry name" value="GIY-YIG_UPF0213"/>
    <property type="match status" value="1"/>
</dbReference>
<organism evidence="3 4">
    <name type="scientific">Pseudolactococcus chungangensis CAU 28 = DSM 22330</name>
    <dbReference type="NCBI Taxonomy" id="1122154"/>
    <lineage>
        <taxon>Bacteria</taxon>
        <taxon>Bacillati</taxon>
        <taxon>Bacillota</taxon>
        <taxon>Bacilli</taxon>
        <taxon>Lactobacillales</taxon>
        <taxon>Streptococcaceae</taxon>
        <taxon>Pseudolactococcus</taxon>
    </lineage>
</organism>
<evidence type="ECO:0000313" key="4">
    <source>
        <dbReference type="Proteomes" id="UP000185655"/>
    </source>
</evidence>
<dbReference type="Pfam" id="PF01541">
    <property type="entry name" value="GIY-YIG"/>
    <property type="match status" value="1"/>
</dbReference>
<dbReference type="SUPFAM" id="SSF82771">
    <property type="entry name" value="GIY-YIG endonuclease"/>
    <property type="match status" value="1"/>
</dbReference>
<name>A0A1K2HFQ7_9LACT</name>
<dbReference type="InterPro" id="IPR000305">
    <property type="entry name" value="GIY-YIG_endonuc"/>
</dbReference>
<evidence type="ECO:0000256" key="1">
    <source>
        <dbReference type="ARBA" id="ARBA00007435"/>
    </source>
</evidence>
<evidence type="ECO:0000259" key="2">
    <source>
        <dbReference type="PROSITE" id="PS50164"/>
    </source>
</evidence>
<dbReference type="OrthoDB" id="9807770at2"/>
<comment type="similarity">
    <text evidence="1">Belongs to the UPF0213 family.</text>
</comment>
<dbReference type="STRING" id="1122154.SAMN02746068_01600"/>
<dbReference type="PANTHER" id="PTHR34477:SF1">
    <property type="entry name" value="UPF0213 PROTEIN YHBQ"/>
    <property type="match status" value="1"/>
</dbReference>
<keyword evidence="3" id="KW-0255">Endonuclease</keyword>
<dbReference type="InterPro" id="IPR050190">
    <property type="entry name" value="UPF0213_domain"/>
</dbReference>